<dbReference type="Gene3D" id="3.50.50.60">
    <property type="entry name" value="FAD/NAD(P)-binding domain"/>
    <property type="match status" value="1"/>
</dbReference>
<evidence type="ECO:0000259" key="1">
    <source>
        <dbReference type="Pfam" id="PF01593"/>
    </source>
</evidence>
<sequence>MTQRPSGQPEFLVLGGGIAGMLAARRAAGRGARVLLVEAGDQLGGMIRRAQLGHLTVDIGAEAFATRGGAFAALLQELGMLGDVVEPRALGSWVVTDGAAAPMPAGGMLGIPGESALLDSETRAAVHAAIGDEGIAELERDQYLSPEVGADASNLEALVLARMGPAVLGRLVSPVTRGVYSLDPAELDHRVLIPGLAERIREHGSLAGAVAALRRNAPPGAAVRTVDGGMHLVVARLERDLEELGVEVRFGTRVVSVAPVGQETSADHGSWRVEFESGETLAVPRILSTVALPTGTVAAGAEPVCADPVPAEVVALLVRAPQLDGFPRGTGVLVGEPSASIRAKALTHVTAKWAWQQEAAGEGMHVLRLSYGPEVRGGAEPLTQGLDDGKVRELACLDAGRLLGTSISVDNVVAMARHVWQIPAPAARLGRAEALKEARVQARATSGLALAGTWIDGTGLASVVPGVFRAVDGLFPDDAQA</sequence>
<dbReference type="GO" id="GO:0004729">
    <property type="term" value="F:oxygen-dependent protoporphyrinogen oxidase activity"/>
    <property type="evidence" value="ECO:0007669"/>
    <property type="project" value="UniProtKB-EC"/>
</dbReference>
<dbReference type="Pfam" id="PF01593">
    <property type="entry name" value="Amino_oxidase"/>
    <property type="match status" value="1"/>
</dbReference>
<dbReference type="RefSeq" id="WP_068493790.1">
    <property type="nucleotide sequence ID" value="NZ_CZJY01000053.1"/>
</dbReference>
<dbReference type="PANTHER" id="PTHR42923:SF3">
    <property type="entry name" value="PROTOPORPHYRINOGEN OXIDASE"/>
    <property type="match status" value="1"/>
</dbReference>
<dbReference type="PANTHER" id="PTHR42923">
    <property type="entry name" value="PROTOPORPHYRINOGEN OXIDASE"/>
    <property type="match status" value="1"/>
</dbReference>
<dbReference type="InterPro" id="IPR002937">
    <property type="entry name" value="Amino_oxidase"/>
</dbReference>
<dbReference type="OrthoDB" id="3450553at2"/>
<dbReference type="InterPro" id="IPR050464">
    <property type="entry name" value="Zeta_carotene_desat/Oxidored"/>
</dbReference>
<dbReference type="SUPFAM" id="SSF51905">
    <property type="entry name" value="FAD/NAD(P)-binding domain"/>
    <property type="match status" value="1"/>
</dbReference>
<organism evidence="2 3">
    <name type="scientific">Pseudoclavibacter helvolus</name>
    <dbReference type="NCBI Taxonomy" id="255205"/>
    <lineage>
        <taxon>Bacteria</taxon>
        <taxon>Bacillati</taxon>
        <taxon>Actinomycetota</taxon>
        <taxon>Actinomycetes</taxon>
        <taxon>Micrococcales</taxon>
        <taxon>Microbacteriaceae</taxon>
        <taxon>Pseudoclavibacter</taxon>
    </lineage>
</organism>
<feature type="domain" description="Amine oxidase" evidence="1">
    <location>
        <begin position="18"/>
        <end position="469"/>
    </location>
</feature>
<accession>A0A7W4URH8</accession>
<dbReference type="Gene3D" id="3.90.660.20">
    <property type="entry name" value="Protoporphyrinogen oxidase, mitochondrial, domain 2"/>
    <property type="match status" value="1"/>
</dbReference>
<reference evidence="2 3" key="1">
    <citation type="submission" date="2020-08" db="EMBL/GenBank/DDBJ databases">
        <title>Sequencing the genomes of 1000 actinobacteria strains.</title>
        <authorList>
            <person name="Klenk H.-P."/>
        </authorList>
    </citation>
    <scope>NUCLEOTIDE SEQUENCE [LARGE SCALE GENOMIC DNA]</scope>
    <source>
        <strain evidence="2 3">DSM 20419</strain>
    </source>
</reference>
<protein>
    <submittedName>
        <fullName evidence="2">Oxygen-dependent protoporphyrinogen oxidase</fullName>
        <ecNumber evidence="2">1.3.3.4</ecNumber>
    </submittedName>
</protein>
<name>A0A7W4URH8_9MICO</name>
<dbReference type="Gene3D" id="1.10.3110.10">
    <property type="entry name" value="protoporphyrinogen ix oxidase, domain 3"/>
    <property type="match status" value="1"/>
</dbReference>
<dbReference type="InterPro" id="IPR036188">
    <property type="entry name" value="FAD/NAD-bd_sf"/>
</dbReference>
<gene>
    <name evidence="2" type="ORF">FHX72_003447</name>
</gene>
<dbReference type="AlphaFoldDB" id="A0A7W4URH8"/>
<keyword evidence="3" id="KW-1185">Reference proteome</keyword>
<evidence type="ECO:0000313" key="3">
    <source>
        <dbReference type="Proteomes" id="UP000545286"/>
    </source>
</evidence>
<evidence type="ECO:0000313" key="2">
    <source>
        <dbReference type="EMBL" id="MBB2959295.1"/>
    </source>
</evidence>
<proteinExistence type="predicted"/>
<dbReference type="EMBL" id="JACHWJ010000005">
    <property type="protein sequence ID" value="MBB2959295.1"/>
    <property type="molecule type" value="Genomic_DNA"/>
</dbReference>
<keyword evidence="2" id="KW-0560">Oxidoreductase</keyword>
<dbReference type="EC" id="1.3.3.4" evidence="2"/>
<comment type="caution">
    <text evidence="2">The sequence shown here is derived from an EMBL/GenBank/DDBJ whole genome shotgun (WGS) entry which is preliminary data.</text>
</comment>
<dbReference type="Proteomes" id="UP000545286">
    <property type="component" value="Unassembled WGS sequence"/>
</dbReference>